<dbReference type="SUPFAM" id="SSF52540">
    <property type="entry name" value="P-loop containing nucleoside triphosphate hydrolases"/>
    <property type="match status" value="1"/>
</dbReference>
<dbReference type="InterPro" id="IPR027417">
    <property type="entry name" value="P-loop_NTPase"/>
</dbReference>
<accession>A0A645FHQ1</accession>
<evidence type="ECO:0000256" key="5">
    <source>
        <dbReference type="ARBA" id="ARBA00022840"/>
    </source>
</evidence>
<protein>
    <submittedName>
        <fullName evidence="9">Putative ABC transporter ATP-binding protein</fullName>
    </submittedName>
</protein>
<evidence type="ECO:0000256" key="4">
    <source>
        <dbReference type="ARBA" id="ARBA00022741"/>
    </source>
</evidence>
<dbReference type="Gene3D" id="1.20.1560.10">
    <property type="entry name" value="ABC transporter type 1, transmembrane domain"/>
    <property type="match status" value="1"/>
</dbReference>
<dbReference type="InterPro" id="IPR039421">
    <property type="entry name" value="Type_1_exporter"/>
</dbReference>
<reference evidence="9" key="1">
    <citation type="submission" date="2019-08" db="EMBL/GenBank/DDBJ databases">
        <authorList>
            <person name="Kucharzyk K."/>
            <person name="Murdoch R.W."/>
            <person name="Higgins S."/>
            <person name="Loffler F."/>
        </authorList>
    </citation>
    <scope>NUCLEOTIDE SEQUENCE</scope>
</reference>
<keyword evidence="7" id="KW-0472">Membrane</keyword>
<evidence type="ECO:0000256" key="2">
    <source>
        <dbReference type="ARBA" id="ARBA00022448"/>
    </source>
</evidence>
<dbReference type="PROSITE" id="PS50893">
    <property type="entry name" value="ABC_TRANSPORTER_2"/>
    <property type="match status" value="1"/>
</dbReference>
<name>A0A645FHQ1_9ZZZZ</name>
<keyword evidence="6" id="KW-1133">Transmembrane helix</keyword>
<keyword evidence="5 9" id="KW-0067">ATP-binding</keyword>
<dbReference type="GO" id="GO:0015421">
    <property type="term" value="F:ABC-type oligopeptide transporter activity"/>
    <property type="evidence" value="ECO:0007669"/>
    <property type="project" value="TreeGrafter"/>
</dbReference>
<dbReference type="EMBL" id="VSSQ01060431">
    <property type="protein sequence ID" value="MPN13877.1"/>
    <property type="molecule type" value="Genomic_DNA"/>
</dbReference>
<dbReference type="PROSITE" id="PS00211">
    <property type="entry name" value="ABC_TRANSPORTER_1"/>
    <property type="match status" value="1"/>
</dbReference>
<dbReference type="CDD" id="cd03254">
    <property type="entry name" value="ABCC_Glucan_exporter_like"/>
    <property type="match status" value="1"/>
</dbReference>
<comment type="caution">
    <text evidence="9">The sequence shown here is derived from an EMBL/GenBank/DDBJ whole genome shotgun (WGS) entry which is preliminary data.</text>
</comment>
<keyword evidence="3" id="KW-0812">Transmembrane</keyword>
<dbReference type="Pfam" id="PF00005">
    <property type="entry name" value="ABC_tran"/>
    <property type="match status" value="1"/>
</dbReference>
<organism evidence="9">
    <name type="scientific">bioreactor metagenome</name>
    <dbReference type="NCBI Taxonomy" id="1076179"/>
    <lineage>
        <taxon>unclassified sequences</taxon>
        <taxon>metagenomes</taxon>
        <taxon>ecological metagenomes</taxon>
    </lineage>
</organism>
<dbReference type="GO" id="GO:0005524">
    <property type="term" value="F:ATP binding"/>
    <property type="evidence" value="ECO:0007669"/>
    <property type="project" value="UniProtKB-KW"/>
</dbReference>
<dbReference type="PANTHER" id="PTHR43394">
    <property type="entry name" value="ATP-DEPENDENT PERMEASE MDL1, MITOCHONDRIAL"/>
    <property type="match status" value="1"/>
</dbReference>
<evidence type="ECO:0000313" key="9">
    <source>
        <dbReference type="EMBL" id="MPN13877.1"/>
    </source>
</evidence>
<comment type="subcellular location">
    <subcellularLocation>
        <location evidence="1">Membrane</location>
        <topology evidence="1">Multi-pass membrane protein</topology>
    </subcellularLocation>
</comment>
<dbReference type="GO" id="GO:0016020">
    <property type="term" value="C:membrane"/>
    <property type="evidence" value="ECO:0007669"/>
    <property type="project" value="UniProtKB-SubCell"/>
</dbReference>
<evidence type="ECO:0000256" key="7">
    <source>
        <dbReference type="ARBA" id="ARBA00023136"/>
    </source>
</evidence>
<dbReference type="Gene3D" id="3.40.50.300">
    <property type="entry name" value="P-loop containing nucleotide triphosphate hydrolases"/>
    <property type="match status" value="1"/>
</dbReference>
<dbReference type="AlphaFoldDB" id="A0A645FHQ1"/>
<dbReference type="InterPro" id="IPR017871">
    <property type="entry name" value="ABC_transporter-like_CS"/>
</dbReference>
<keyword evidence="2" id="KW-0813">Transport</keyword>
<dbReference type="InterPro" id="IPR003593">
    <property type="entry name" value="AAA+_ATPase"/>
</dbReference>
<sequence length="271" mass="30669">MASAERIFLLLDQEETIKNPGDPRPLDKVTGKIEFKNVWFAYEGENWVLKDVSFTINPGETAAFVGATGAGKTSIISLITRLYDIQKGEILIDGKNIKEIDKYELRSQIGVVLQDVFLFTGDIKGNIRLNNEDITDEKVKEVASFVNAGTFIDKLPRKYEETVMERGATLSSGQRQLLAFARALAFNPSVLVLDEATSNIDTETEMLIQDAIKKLIKDRTNIIIAHRLSTIQHADKIIVMHKGKVREMGKHQELLDKKGMYYDLYLLQYKE</sequence>
<dbReference type="InterPro" id="IPR036640">
    <property type="entry name" value="ABC1_TM_sf"/>
</dbReference>
<proteinExistence type="predicted"/>
<evidence type="ECO:0000256" key="3">
    <source>
        <dbReference type="ARBA" id="ARBA00022692"/>
    </source>
</evidence>
<evidence type="ECO:0000256" key="6">
    <source>
        <dbReference type="ARBA" id="ARBA00022989"/>
    </source>
</evidence>
<dbReference type="FunFam" id="3.40.50.300:FF:000287">
    <property type="entry name" value="Multidrug ABC transporter ATP-binding protein"/>
    <property type="match status" value="1"/>
</dbReference>
<feature type="domain" description="ABC transporter" evidence="8">
    <location>
        <begin position="33"/>
        <end position="267"/>
    </location>
</feature>
<dbReference type="GO" id="GO:0016887">
    <property type="term" value="F:ATP hydrolysis activity"/>
    <property type="evidence" value="ECO:0007669"/>
    <property type="project" value="InterPro"/>
</dbReference>
<dbReference type="SMART" id="SM00382">
    <property type="entry name" value="AAA"/>
    <property type="match status" value="1"/>
</dbReference>
<evidence type="ECO:0000256" key="1">
    <source>
        <dbReference type="ARBA" id="ARBA00004141"/>
    </source>
</evidence>
<evidence type="ECO:0000259" key="8">
    <source>
        <dbReference type="PROSITE" id="PS50893"/>
    </source>
</evidence>
<keyword evidence="4" id="KW-0547">Nucleotide-binding</keyword>
<dbReference type="InterPro" id="IPR003439">
    <property type="entry name" value="ABC_transporter-like_ATP-bd"/>
</dbReference>
<gene>
    <name evidence="9" type="ORF">SDC9_161203</name>
</gene>
<dbReference type="PANTHER" id="PTHR43394:SF1">
    <property type="entry name" value="ATP-BINDING CASSETTE SUB-FAMILY B MEMBER 10, MITOCHONDRIAL"/>
    <property type="match status" value="1"/>
</dbReference>